<dbReference type="EMBL" id="JADCNM010000001">
    <property type="protein sequence ID" value="KAG0503687.1"/>
    <property type="molecule type" value="Genomic_DNA"/>
</dbReference>
<evidence type="ECO:0000313" key="1">
    <source>
        <dbReference type="EMBL" id="KAG0503687.1"/>
    </source>
</evidence>
<dbReference type="Proteomes" id="UP000639772">
    <property type="component" value="Chromosome 1"/>
</dbReference>
<protein>
    <submittedName>
        <fullName evidence="1">Uncharacterized protein</fullName>
    </submittedName>
</protein>
<evidence type="ECO:0000313" key="2">
    <source>
        <dbReference type="Proteomes" id="UP000639772"/>
    </source>
</evidence>
<dbReference type="AlphaFoldDB" id="A0A835SH26"/>
<name>A0A835SH26_VANPL</name>
<accession>A0A835SH26</accession>
<organism evidence="1 2">
    <name type="scientific">Vanilla planifolia</name>
    <name type="common">Vanilla</name>
    <dbReference type="NCBI Taxonomy" id="51239"/>
    <lineage>
        <taxon>Eukaryota</taxon>
        <taxon>Viridiplantae</taxon>
        <taxon>Streptophyta</taxon>
        <taxon>Embryophyta</taxon>
        <taxon>Tracheophyta</taxon>
        <taxon>Spermatophyta</taxon>
        <taxon>Magnoliopsida</taxon>
        <taxon>Liliopsida</taxon>
        <taxon>Asparagales</taxon>
        <taxon>Orchidaceae</taxon>
        <taxon>Vanilloideae</taxon>
        <taxon>Vanilleae</taxon>
        <taxon>Vanilla</taxon>
    </lineage>
</organism>
<proteinExistence type="predicted"/>
<reference evidence="1 2" key="1">
    <citation type="journal article" date="2020" name="Nat. Food">
        <title>A phased Vanilla planifolia genome enables genetic improvement of flavour and production.</title>
        <authorList>
            <person name="Hasing T."/>
            <person name="Tang H."/>
            <person name="Brym M."/>
            <person name="Khazi F."/>
            <person name="Huang T."/>
            <person name="Chambers A.H."/>
        </authorList>
    </citation>
    <scope>NUCLEOTIDE SEQUENCE [LARGE SCALE GENOMIC DNA]</scope>
    <source>
        <tissue evidence="1">Leaf</tissue>
    </source>
</reference>
<gene>
    <name evidence="1" type="ORF">HPP92_003759</name>
</gene>
<comment type="caution">
    <text evidence="1">The sequence shown here is derived from an EMBL/GenBank/DDBJ whole genome shotgun (WGS) entry which is preliminary data.</text>
</comment>
<sequence length="108" mass="12126">MMAMEMPFFPCNVKRKPIPEPPPISRATFPERMSTLNGDSNALETFLRLPGEKKNKKNRRNLKDSVIRKRGKGPFSVISSMLSPLPCLASSPLLSQSEMPRTFAVHGR</sequence>